<reference evidence="2 3" key="1">
    <citation type="submission" date="2015-03" db="EMBL/GenBank/DDBJ databases">
        <title>Complete genome sequence of Lactobacillus acetotolerans NBRC 13120.</title>
        <authorList>
            <person name="Toh H."/>
            <person name="Morita H."/>
            <person name="Fujita N."/>
        </authorList>
    </citation>
    <scope>NUCLEOTIDE SEQUENCE [LARGE SCALE GENOMIC DNA]</scope>
    <source>
        <strain evidence="2 3">NBRC 13120</strain>
    </source>
</reference>
<dbReference type="Proteomes" id="UP000035709">
    <property type="component" value="Chromosome"/>
</dbReference>
<dbReference type="SUPFAM" id="SSF100950">
    <property type="entry name" value="NagB/RpiA/CoA transferase-like"/>
    <property type="match status" value="1"/>
</dbReference>
<dbReference type="InterPro" id="IPR050313">
    <property type="entry name" value="Carb_Metab_HTH_regulators"/>
</dbReference>
<keyword evidence="3" id="KW-1185">Reference proteome</keyword>
<evidence type="ECO:0000313" key="3">
    <source>
        <dbReference type="Proteomes" id="UP000035709"/>
    </source>
</evidence>
<dbReference type="SMART" id="SM01134">
    <property type="entry name" value="DeoRC"/>
    <property type="match status" value="1"/>
</dbReference>
<dbReference type="PANTHER" id="PTHR30363">
    <property type="entry name" value="HTH-TYPE TRANSCRIPTIONAL REGULATOR SRLR-RELATED"/>
    <property type="match status" value="1"/>
</dbReference>
<dbReference type="PANTHER" id="PTHR30363:SF44">
    <property type="entry name" value="AGA OPERON TRANSCRIPTIONAL REPRESSOR-RELATED"/>
    <property type="match status" value="1"/>
</dbReference>
<name>A0A0D6A1Z9_9LACO</name>
<sequence length="153" mass="17147">MKIITNNLKVASIAQSKLNLDVFLTGGAVRNLSQSIVGTEAIEFLQQFSTLYAFISCSSLDTKGLYMADLMQTQTKQMMISHTQKVVALVDHTKFLKEHNFIKMCPLDAIDYLITDQKINDPKLAKALEQNQVKVIYSGSMIFPVDSLYMISC</sequence>
<dbReference type="InterPro" id="IPR037171">
    <property type="entry name" value="NagB/RpiA_transferase-like"/>
</dbReference>
<dbReference type="InterPro" id="IPR014036">
    <property type="entry name" value="DeoR-like_C"/>
</dbReference>
<dbReference type="AlphaFoldDB" id="A0A0D6A1Z9"/>
<dbReference type="Pfam" id="PF00455">
    <property type="entry name" value="DeoRC"/>
    <property type="match status" value="1"/>
</dbReference>
<protein>
    <submittedName>
        <fullName evidence="2">Transcriptional regulator</fullName>
    </submittedName>
</protein>
<organism evidence="2 3">
    <name type="scientific">Lactobacillus acetotolerans</name>
    <dbReference type="NCBI Taxonomy" id="1600"/>
    <lineage>
        <taxon>Bacteria</taxon>
        <taxon>Bacillati</taxon>
        <taxon>Bacillota</taxon>
        <taxon>Bacilli</taxon>
        <taxon>Lactobacillales</taxon>
        <taxon>Lactobacillaceae</taxon>
        <taxon>Lactobacillus</taxon>
    </lineage>
</organism>
<evidence type="ECO:0000313" key="2">
    <source>
        <dbReference type="EMBL" id="BAQ56689.1"/>
    </source>
</evidence>
<accession>A0A0D6A1Z9</accession>
<proteinExistence type="predicted"/>
<dbReference type="STRING" id="1600.LBAT_0300"/>
<feature type="domain" description="DeoR-like transcriptional repressor C-terminal sensor" evidence="1">
    <location>
        <begin position="2"/>
        <end position="117"/>
    </location>
</feature>
<evidence type="ECO:0000259" key="1">
    <source>
        <dbReference type="Pfam" id="PF00455"/>
    </source>
</evidence>
<dbReference type="RefSeq" id="WP_231860143.1">
    <property type="nucleotide sequence ID" value="NZ_AP014808.1"/>
</dbReference>
<dbReference type="PATRIC" id="fig|1600.4.peg.306"/>
<gene>
    <name evidence="2" type="ORF">LBAT_0300</name>
</gene>
<dbReference type="KEGG" id="lae:LBAT_0300"/>
<dbReference type="EMBL" id="AP014808">
    <property type="protein sequence ID" value="BAQ56689.1"/>
    <property type="molecule type" value="Genomic_DNA"/>
</dbReference>